<reference evidence="2" key="1">
    <citation type="submission" date="2020-10" db="EMBL/GenBank/DDBJ databases">
        <authorList>
            <person name="Castelo-Branco R."/>
            <person name="Eusebio N."/>
            <person name="Adriana R."/>
            <person name="Vieira A."/>
            <person name="Brugerolle De Fraissinette N."/>
            <person name="Rezende De Castro R."/>
            <person name="Schneider M.P."/>
            <person name="Vasconcelos V."/>
            <person name="Leao P.N."/>
        </authorList>
    </citation>
    <scope>NUCLEOTIDE SEQUENCE</scope>
    <source>
        <strain evidence="2">LEGE 12446</strain>
    </source>
</reference>
<dbReference type="EMBL" id="JADEXS010000241">
    <property type="protein sequence ID" value="MBE9024219.1"/>
    <property type="molecule type" value="Genomic_DNA"/>
</dbReference>
<dbReference type="RefSeq" id="WP_193918435.1">
    <property type="nucleotide sequence ID" value="NZ_JADEXS020000001.1"/>
</dbReference>
<comment type="caution">
    <text evidence="2">The sequence shown here is derived from an EMBL/GenBank/DDBJ whole genome shotgun (WGS) entry which is preliminary data.</text>
</comment>
<feature type="signal peptide" evidence="1">
    <location>
        <begin position="1"/>
        <end position="19"/>
    </location>
</feature>
<sequence length="222" mass="25022">MNKLLLHTLVLSTIALSNAPVLSNQVTPPKKSSIQQTFSWTNISRIIFSKKPPVEPRKGGSRPTDNVCMVSPDAPDKLRIVWSDRPLFIWKGQAQTIAVRSINSEQDLWNQPVTETQNITYAGKPLQPGETYKWVVNSSKFVPFQIMETQQRDRITAELKTLENQLQAQGADIEAIALAKAKYFADSNLWSDALQQAYSVPLRSDELQKMIKNIDNLCDVPK</sequence>
<keyword evidence="3" id="KW-1185">Reference proteome</keyword>
<feature type="chain" id="PRO_5035276299" description="DUF928 domain-containing protein" evidence="1">
    <location>
        <begin position="20"/>
        <end position="222"/>
    </location>
</feature>
<accession>A0A8J6ZMU1</accession>
<protein>
    <recommendedName>
        <fullName evidence="4">DUF928 domain-containing protein</fullName>
    </recommendedName>
</protein>
<evidence type="ECO:0000313" key="2">
    <source>
        <dbReference type="EMBL" id="MBE9024219.1"/>
    </source>
</evidence>
<evidence type="ECO:0000256" key="1">
    <source>
        <dbReference type="SAM" id="SignalP"/>
    </source>
</evidence>
<proteinExistence type="predicted"/>
<evidence type="ECO:0000313" key="3">
    <source>
        <dbReference type="Proteomes" id="UP000622533"/>
    </source>
</evidence>
<name>A0A8J6ZMU1_DESMC</name>
<evidence type="ECO:0008006" key="4">
    <source>
        <dbReference type="Google" id="ProtNLM"/>
    </source>
</evidence>
<keyword evidence="1" id="KW-0732">Signal</keyword>
<gene>
    <name evidence="2" type="ORF">IQ276_17855</name>
</gene>
<dbReference type="Proteomes" id="UP000622533">
    <property type="component" value="Unassembled WGS sequence"/>
</dbReference>
<organism evidence="2 3">
    <name type="scientific">Desmonostoc muscorum LEGE 12446</name>
    <dbReference type="NCBI Taxonomy" id="1828758"/>
    <lineage>
        <taxon>Bacteria</taxon>
        <taxon>Bacillati</taxon>
        <taxon>Cyanobacteriota</taxon>
        <taxon>Cyanophyceae</taxon>
        <taxon>Nostocales</taxon>
        <taxon>Nostocaceae</taxon>
        <taxon>Desmonostoc</taxon>
    </lineage>
</organism>
<dbReference type="AlphaFoldDB" id="A0A8J6ZMU1"/>